<evidence type="ECO:0000313" key="1">
    <source>
        <dbReference type="EMBL" id="KAJ3497662.1"/>
    </source>
</evidence>
<dbReference type="Proteomes" id="UP001148737">
    <property type="component" value="Unassembled WGS sequence"/>
</dbReference>
<protein>
    <submittedName>
        <fullName evidence="1">Uncharacterized protein</fullName>
    </submittedName>
</protein>
<organism evidence="1 2">
    <name type="scientific">Lecanicillium saksenae</name>
    <dbReference type="NCBI Taxonomy" id="468837"/>
    <lineage>
        <taxon>Eukaryota</taxon>
        <taxon>Fungi</taxon>
        <taxon>Dikarya</taxon>
        <taxon>Ascomycota</taxon>
        <taxon>Pezizomycotina</taxon>
        <taxon>Sordariomycetes</taxon>
        <taxon>Hypocreomycetidae</taxon>
        <taxon>Hypocreales</taxon>
        <taxon>Cordycipitaceae</taxon>
        <taxon>Lecanicillium</taxon>
    </lineage>
</organism>
<evidence type="ECO:0000313" key="2">
    <source>
        <dbReference type="Proteomes" id="UP001148737"/>
    </source>
</evidence>
<comment type="caution">
    <text evidence="1">The sequence shown here is derived from an EMBL/GenBank/DDBJ whole genome shotgun (WGS) entry which is preliminary data.</text>
</comment>
<name>A0ACC1R4T9_9HYPO</name>
<sequence>MRCANTINTFIRGLLLLGSTAAQLRSVGLAVPDHQLASLQRPLGLVPKAIFTRKKLQAPKLCPSYGESQWTGSITVSDQRDLFYWYFDSRNDPEHDPIIVAFPGGPGGSGVLLALGANGPCLLEEGESRPNAWSFNNNASILFLDQPSGTGFSRLANGAPLLDNDQDAAKDFQRFLQLFFSEAFPEKRHLPLHIYTASYGGHYGPVYLHHILESRRHGSDVAFWGDIRSLTLHDPQIDWMATFVGTYPFLCDNKETAGLLNETACEFIADNMPEQKRLGHGCHAAYNGGSECRAAYNHGVEVIQAPYTDLRLDLGDFHRKCPEGYSYPICKQTGIEVMEKFMNQDWVKKDLRMPLDSRFIALNMDIWNAFHESGSWHTPTTKELIDVLDAYKEEQIGNIKVMILNGNWDVIINTQGNLWLSDRLTWSGQSDFRSKQLQPLPEGLGITGAWKATKDGNFAFVAVDGVGHFPSGAQSEVLTSAGTMRAFLSQGLFAPSAAFTIAVLIITNALPITIPLTTGTDAGLRDGNAAAVARLATCCTLVLAGLVFLNAPIAALPQAFWAFPIAKFFGFEAFAFTFPSTAGADTYL</sequence>
<reference evidence="1" key="1">
    <citation type="submission" date="2022-07" db="EMBL/GenBank/DDBJ databases">
        <title>Genome Sequence of Lecanicillium saksenae.</title>
        <authorList>
            <person name="Buettner E."/>
        </authorList>
    </citation>
    <scope>NUCLEOTIDE SEQUENCE</scope>
    <source>
        <strain evidence="1">VT-O1</strain>
    </source>
</reference>
<keyword evidence="2" id="KW-1185">Reference proteome</keyword>
<gene>
    <name evidence="1" type="ORF">NLG97_g1729</name>
</gene>
<dbReference type="EMBL" id="JANAKD010000097">
    <property type="protein sequence ID" value="KAJ3497662.1"/>
    <property type="molecule type" value="Genomic_DNA"/>
</dbReference>
<accession>A0ACC1R4T9</accession>
<proteinExistence type="predicted"/>